<dbReference type="SUPFAM" id="SSF75304">
    <property type="entry name" value="Amidase signature (AS) enzymes"/>
    <property type="match status" value="1"/>
</dbReference>
<gene>
    <name evidence="9" type="ORF">INT43_008917</name>
</gene>
<accession>A0A8H7PVG9</accession>
<keyword evidence="10" id="KW-1185">Reference proteome</keyword>
<sequence>MTIIESTETPRYEALAQAARERREKQLPDEYRIPKDKMPDDSVKDVSNFPRESGLYTEQELEITECTVPVLLKAIEDKKWTAVDVSKAYFKRAAHAHQLTNCLSEMFFERGLEQAKELDEYYEKEGKLMGPLHGVPISMKDNQLIKGTLASIGFCYWTEEIAQEDSTLVRLLVSLGAVMYCKTSVPMAMMSADTDTRLFGTTTNPKNRTLTVGGSSGGEGALTAFGGSPVGVGSDIGGSIRIPSNYNGIYGLKGTFGRIPALGSKAGLGGQVHIKSVNGPMSRYLASVEYLAKVIFDSHPELLDYNLVPLPWREPTLPKKMVFAVMKTDNNITPTPAVTRALEKTVKALEEQGHQVVEWEPIEHGKMAKILTGFFTQDGCEFIKAALKDEPLLEYKQGNEHLLKDMPSSFVWGMQRARLDVENAVFAQWNKLGIDGLIAPVTPVPSHPHKVTISHSYTSYWNAMDYPAVAFPVLRADATIDNKPDHTPVSDDDKALWALYDAEKYDTGCVGLQILARRYQDEKVLKMASVISEALEHAQ</sequence>
<evidence type="ECO:0000256" key="4">
    <source>
        <dbReference type="ARBA" id="ARBA00022801"/>
    </source>
</evidence>
<dbReference type="EC" id="3.5.1.4" evidence="3"/>
<comment type="similarity">
    <text evidence="2">Belongs to the amidase family.</text>
</comment>
<dbReference type="GO" id="GO:0004040">
    <property type="term" value="F:amidase activity"/>
    <property type="evidence" value="ECO:0007669"/>
    <property type="project" value="UniProtKB-EC"/>
</dbReference>
<evidence type="ECO:0000256" key="2">
    <source>
        <dbReference type="ARBA" id="ARBA00009199"/>
    </source>
</evidence>
<evidence type="ECO:0000313" key="10">
    <source>
        <dbReference type="Proteomes" id="UP000654370"/>
    </source>
</evidence>
<evidence type="ECO:0000256" key="1">
    <source>
        <dbReference type="ARBA" id="ARBA00001311"/>
    </source>
</evidence>
<protein>
    <recommendedName>
        <fullName evidence="3">amidase</fullName>
        <ecNumber evidence="3">3.5.1.4</ecNumber>
    </recommendedName>
</protein>
<dbReference type="AlphaFoldDB" id="A0A8H7PVG9"/>
<name>A0A8H7PVG9_MORIS</name>
<feature type="active site" description="Acyl-ester intermediate" evidence="5">
    <location>
        <position position="239"/>
    </location>
</feature>
<comment type="caution">
    <text evidence="9">The sequence shown here is derived from an EMBL/GenBank/DDBJ whole genome shotgun (WGS) entry which is preliminary data.</text>
</comment>
<evidence type="ECO:0000256" key="3">
    <source>
        <dbReference type="ARBA" id="ARBA00012922"/>
    </source>
</evidence>
<organism evidence="9 10">
    <name type="scientific">Mortierella isabellina</name>
    <name type="common">Filamentous fungus</name>
    <name type="synonym">Umbelopsis isabellina</name>
    <dbReference type="NCBI Taxonomy" id="91625"/>
    <lineage>
        <taxon>Eukaryota</taxon>
        <taxon>Fungi</taxon>
        <taxon>Fungi incertae sedis</taxon>
        <taxon>Mucoromycota</taxon>
        <taxon>Mucoromycotina</taxon>
        <taxon>Umbelopsidomycetes</taxon>
        <taxon>Umbelopsidales</taxon>
        <taxon>Umbelopsidaceae</taxon>
        <taxon>Umbelopsis</taxon>
    </lineage>
</organism>
<evidence type="ECO:0000256" key="7">
    <source>
        <dbReference type="SAM" id="MobiDB-lite"/>
    </source>
</evidence>
<comment type="catalytic activity">
    <reaction evidence="1">
        <text>a monocarboxylic acid amide + H2O = a monocarboxylate + NH4(+)</text>
        <dbReference type="Rhea" id="RHEA:12020"/>
        <dbReference type="ChEBI" id="CHEBI:15377"/>
        <dbReference type="ChEBI" id="CHEBI:28938"/>
        <dbReference type="ChEBI" id="CHEBI:35757"/>
        <dbReference type="ChEBI" id="CHEBI:83628"/>
        <dbReference type="EC" id="3.5.1.4"/>
    </reaction>
</comment>
<dbReference type="EMBL" id="JAEPQZ010000005">
    <property type="protein sequence ID" value="KAG2181334.1"/>
    <property type="molecule type" value="Genomic_DNA"/>
</dbReference>
<dbReference type="PROSITE" id="PS00571">
    <property type="entry name" value="AMIDASES"/>
    <property type="match status" value="1"/>
</dbReference>
<evidence type="ECO:0000259" key="8">
    <source>
        <dbReference type="Pfam" id="PF01425"/>
    </source>
</evidence>
<dbReference type="Pfam" id="PF01425">
    <property type="entry name" value="Amidase"/>
    <property type="match status" value="1"/>
</dbReference>
<feature type="binding site" evidence="6">
    <location>
        <position position="189"/>
    </location>
    <ligand>
        <name>substrate</name>
    </ligand>
</feature>
<keyword evidence="4" id="KW-0378">Hydrolase</keyword>
<dbReference type="OrthoDB" id="6428749at2759"/>
<proteinExistence type="inferred from homology"/>
<feature type="domain" description="Amidase" evidence="8">
    <location>
        <begin position="86"/>
        <end position="525"/>
    </location>
</feature>
<reference evidence="9" key="1">
    <citation type="submission" date="2020-12" db="EMBL/GenBank/DDBJ databases">
        <title>Metabolic potential, ecology and presence of endohyphal bacteria is reflected in genomic diversity of Mucoromycotina.</title>
        <authorList>
            <person name="Muszewska A."/>
            <person name="Okrasinska A."/>
            <person name="Steczkiewicz K."/>
            <person name="Drgas O."/>
            <person name="Orlowska M."/>
            <person name="Perlinska-Lenart U."/>
            <person name="Aleksandrzak-Piekarczyk T."/>
            <person name="Szatraj K."/>
            <person name="Zielenkiewicz U."/>
            <person name="Pilsyk S."/>
            <person name="Malc E."/>
            <person name="Mieczkowski P."/>
            <person name="Kruszewska J.S."/>
            <person name="Biernat P."/>
            <person name="Pawlowska J."/>
        </authorList>
    </citation>
    <scope>NUCLEOTIDE SEQUENCE</scope>
    <source>
        <strain evidence="9">WA0000067209</strain>
    </source>
</reference>
<dbReference type="InterPro" id="IPR020556">
    <property type="entry name" value="Amidase_CS"/>
</dbReference>
<feature type="active site" description="Charge relay system" evidence="5">
    <location>
        <position position="140"/>
    </location>
</feature>
<dbReference type="InterPro" id="IPR023631">
    <property type="entry name" value="Amidase_dom"/>
</dbReference>
<dbReference type="PANTHER" id="PTHR46072">
    <property type="entry name" value="AMIDASE-RELATED-RELATED"/>
    <property type="match status" value="1"/>
</dbReference>
<evidence type="ECO:0000256" key="5">
    <source>
        <dbReference type="PIRSR" id="PIRSR001221-1"/>
    </source>
</evidence>
<dbReference type="Proteomes" id="UP000654370">
    <property type="component" value="Unassembled WGS sequence"/>
</dbReference>
<evidence type="ECO:0000313" key="9">
    <source>
        <dbReference type="EMBL" id="KAG2181334.1"/>
    </source>
</evidence>
<feature type="active site" description="Charge relay system" evidence="5">
    <location>
        <position position="215"/>
    </location>
</feature>
<dbReference type="Gene3D" id="3.90.1300.10">
    <property type="entry name" value="Amidase signature (AS) domain"/>
    <property type="match status" value="1"/>
</dbReference>
<dbReference type="InterPro" id="IPR036928">
    <property type="entry name" value="AS_sf"/>
</dbReference>
<feature type="binding site" evidence="6">
    <location>
        <position position="215"/>
    </location>
    <ligand>
        <name>substrate</name>
    </ligand>
</feature>
<evidence type="ECO:0000256" key="6">
    <source>
        <dbReference type="PIRSR" id="PIRSR001221-2"/>
    </source>
</evidence>
<feature type="binding site" evidence="6">
    <location>
        <begin position="236"/>
        <end position="239"/>
    </location>
    <ligand>
        <name>substrate</name>
    </ligand>
</feature>
<dbReference type="PANTHER" id="PTHR46072:SF11">
    <property type="entry name" value="AMIDASE-RELATED"/>
    <property type="match status" value="1"/>
</dbReference>
<feature type="compositionally biased region" description="Basic and acidic residues" evidence="7">
    <location>
        <begin position="19"/>
        <end position="44"/>
    </location>
</feature>
<feature type="region of interest" description="Disordered" evidence="7">
    <location>
        <begin position="15"/>
        <end position="47"/>
    </location>
</feature>
<dbReference type="PIRSF" id="PIRSF001221">
    <property type="entry name" value="Amidase_fungi"/>
    <property type="match status" value="1"/>
</dbReference>